<dbReference type="Proteomes" id="UP000824120">
    <property type="component" value="Chromosome 6"/>
</dbReference>
<keyword evidence="2" id="KW-1185">Reference proteome</keyword>
<dbReference type="AlphaFoldDB" id="A0A9J5YK02"/>
<evidence type="ECO:0000313" key="1">
    <source>
        <dbReference type="EMBL" id="KAG5599286.1"/>
    </source>
</evidence>
<gene>
    <name evidence="1" type="ORF">H5410_030656</name>
</gene>
<proteinExistence type="predicted"/>
<protein>
    <submittedName>
        <fullName evidence="1">Uncharacterized protein</fullName>
    </submittedName>
</protein>
<sequence>MRSSQIPIRHMKTSLRLTPLTLSSRVLGYGTRAHPLGLNLMSTYSLGHQSSDFDYATSLLGKPKTQKTHFQLGEAKLLSSSLHKSLSKLERKLLARICSKIVLRRIVRRYWSRSPMNSAIYPLVSSSPSLSSILTFWIIGRLCVLERRAVHDVSATHQVKLGDPQDSISCFFQLYFLRFSPKYPCFHKNIKYMKLQHFNQGASNSTVQD</sequence>
<name>A0A9J5YK02_SOLCO</name>
<reference evidence="1 2" key="1">
    <citation type="submission" date="2020-09" db="EMBL/GenBank/DDBJ databases">
        <title>De no assembly of potato wild relative species, Solanum commersonii.</title>
        <authorList>
            <person name="Cho K."/>
        </authorList>
    </citation>
    <scope>NUCLEOTIDE SEQUENCE [LARGE SCALE GENOMIC DNA]</scope>
    <source>
        <strain evidence="1">LZ3.2</strain>
        <tissue evidence="1">Leaf</tissue>
    </source>
</reference>
<dbReference type="EMBL" id="JACXVP010000006">
    <property type="protein sequence ID" value="KAG5599286.1"/>
    <property type="molecule type" value="Genomic_DNA"/>
</dbReference>
<comment type="caution">
    <text evidence="1">The sequence shown here is derived from an EMBL/GenBank/DDBJ whole genome shotgun (WGS) entry which is preliminary data.</text>
</comment>
<evidence type="ECO:0000313" key="2">
    <source>
        <dbReference type="Proteomes" id="UP000824120"/>
    </source>
</evidence>
<organism evidence="1 2">
    <name type="scientific">Solanum commersonii</name>
    <name type="common">Commerson's wild potato</name>
    <name type="synonym">Commerson's nightshade</name>
    <dbReference type="NCBI Taxonomy" id="4109"/>
    <lineage>
        <taxon>Eukaryota</taxon>
        <taxon>Viridiplantae</taxon>
        <taxon>Streptophyta</taxon>
        <taxon>Embryophyta</taxon>
        <taxon>Tracheophyta</taxon>
        <taxon>Spermatophyta</taxon>
        <taxon>Magnoliopsida</taxon>
        <taxon>eudicotyledons</taxon>
        <taxon>Gunneridae</taxon>
        <taxon>Pentapetalae</taxon>
        <taxon>asterids</taxon>
        <taxon>lamiids</taxon>
        <taxon>Solanales</taxon>
        <taxon>Solanaceae</taxon>
        <taxon>Solanoideae</taxon>
        <taxon>Solaneae</taxon>
        <taxon>Solanum</taxon>
    </lineage>
</organism>
<accession>A0A9J5YK02</accession>